<keyword evidence="1" id="KW-0732">Signal</keyword>
<comment type="caution">
    <text evidence="2">The sequence shown here is derived from an EMBL/GenBank/DDBJ whole genome shotgun (WGS) entry which is preliminary data.</text>
</comment>
<feature type="chain" id="PRO_5032403726" description="DUF995 domain-containing protein" evidence="1">
    <location>
        <begin position="22"/>
        <end position="158"/>
    </location>
</feature>
<dbReference type="Proteomes" id="UP000444185">
    <property type="component" value="Unassembled WGS sequence"/>
</dbReference>
<feature type="signal peptide" evidence="1">
    <location>
        <begin position="1"/>
        <end position="21"/>
    </location>
</feature>
<name>A0A844Y3L2_9SPHN</name>
<evidence type="ECO:0008006" key="4">
    <source>
        <dbReference type="Google" id="ProtNLM"/>
    </source>
</evidence>
<dbReference type="AlphaFoldDB" id="A0A844Y3L2"/>
<dbReference type="PROSITE" id="PS51257">
    <property type="entry name" value="PROKAR_LIPOPROTEIN"/>
    <property type="match status" value="1"/>
</dbReference>
<evidence type="ECO:0000313" key="3">
    <source>
        <dbReference type="Proteomes" id="UP000444185"/>
    </source>
</evidence>
<dbReference type="RefSeq" id="WP_160608392.1">
    <property type="nucleotide sequence ID" value="NZ_WTYF01000004.1"/>
</dbReference>
<dbReference type="EMBL" id="WTYF01000004">
    <property type="protein sequence ID" value="MXO51678.1"/>
    <property type="molecule type" value="Genomic_DNA"/>
</dbReference>
<keyword evidence="3" id="KW-1185">Reference proteome</keyword>
<protein>
    <recommendedName>
        <fullName evidence="4">DUF995 domain-containing protein</fullName>
    </recommendedName>
</protein>
<evidence type="ECO:0000256" key="1">
    <source>
        <dbReference type="SAM" id="SignalP"/>
    </source>
</evidence>
<evidence type="ECO:0000313" key="2">
    <source>
        <dbReference type="EMBL" id="MXO51678.1"/>
    </source>
</evidence>
<organism evidence="2 3">
    <name type="scientific">Qipengyuania gaetbuli</name>
    <dbReference type="NCBI Taxonomy" id="266952"/>
    <lineage>
        <taxon>Bacteria</taxon>
        <taxon>Pseudomonadati</taxon>
        <taxon>Pseudomonadota</taxon>
        <taxon>Alphaproteobacteria</taxon>
        <taxon>Sphingomonadales</taxon>
        <taxon>Erythrobacteraceae</taxon>
        <taxon>Qipengyuania</taxon>
    </lineage>
</organism>
<reference evidence="2 3" key="1">
    <citation type="submission" date="2019-12" db="EMBL/GenBank/DDBJ databases">
        <title>Genomic-based taxomic classification of the family Erythrobacteraceae.</title>
        <authorList>
            <person name="Xu L."/>
        </authorList>
    </citation>
    <scope>NUCLEOTIDE SEQUENCE [LARGE SCALE GENOMIC DNA]</scope>
    <source>
        <strain evidence="2 3">DSM 16225</strain>
    </source>
</reference>
<proteinExistence type="predicted"/>
<dbReference type="OrthoDB" id="7429049at2"/>
<gene>
    <name evidence="2" type="ORF">GRI42_10225</name>
</gene>
<accession>A0A844Y3L2</accession>
<sequence>MKSLVSSAVLLSASLSLSACAAEQDLAADSPGDVEASAEAAEEARELKEFVGTAWRVSAEDGARYVTYLDAEGRYRDLRNGDPWQEGGWALEAAPGDEAGQVLLCFQPEGDNVRERCWETGKLDDGKLIVTSGGGRRVQLEKVAYEAPQDAETAEAAQ</sequence>